<dbReference type="InterPro" id="IPR001967">
    <property type="entry name" value="Peptidase_S11_N"/>
</dbReference>
<dbReference type="InterPro" id="IPR036582">
    <property type="entry name" value="Mao_N_sf"/>
</dbReference>
<dbReference type="PRINTS" id="PR00725">
    <property type="entry name" value="DADACBPTASE1"/>
</dbReference>
<dbReference type="Pfam" id="PF00768">
    <property type="entry name" value="Peptidase_S11"/>
    <property type="match status" value="1"/>
</dbReference>
<comment type="similarity">
    <text evidence="1 7">Belongs to the peptidase S11 family.</text>
</comment>
<feature type="domain" description="SH3b" evidence="9">
    <location>
        <begin position="145"/>
        <end position="210"/>
    </location>
</feature>
<evidence type="ECO:0000256" key="7">
    <source>
        <dbReference type="RuleBase" id="RU004016"/>
    </source>
</evidence>
<sequence>MSIRRRLVGLVTATALLVSAAPALATDTQPLALYVNGRELFLPQVPILKENRVLVPMRAYLESLGAEVGWEPPDLVTAALGGRTVQLRIGEQTALVDGRSVPLDVPAQLIEDRTYVPLRFLSEGLGATVEYDGEAAAVTVQTAPPGQLEVIDGPLNVRQSPSTSSPILMTVPLGTRLEIVTEEPGSEWTEVLLPGGLRGWVANRYTRTLGSQPVVEPFLPILEQRAFLQAGGQCVGAVPIIADLTLVPLAETMRALGGSLERTEDGAGMRARLSGRELMLVPGSVEGWLDGQLRILTAAPVVVGGRPFVAARDVADIFGLPLSWSDATHTVTIGEAGTVCNPPAAAKAYIMMDAATGAVLSEYNARDPLYIASTTKIMTALLAVERGNPNSVVTVSSTAASQPGTSVYLRAGEQRTLGELLYGLMLVSGNDAAVAIAEHISGSEESFAWLMNQRAAELGARNTYFVTASGLDDWVDPYSTAEDLAAIAQHALQNPRFRSYMYPTQAVIPGPWGNRQLTNSNLFTLRYPGATGVKNGWTEKAAYTLVASAWRDGREVLLVLLGAPTRTELYSQAYNLMDHGFILAGQSWLLN</sequence>
<dbReference type="InterPro" id="IPR012854">
    <property type="entry name" value="Cu_amine_oxidase-like_N"/>
</dbReference>
<dbReference type="Gene3D" id="3.40.710.10">
    <property type="entry name" value="DD-peptidase/beta-lactamase superfamily"/>
    <property type="match status" value="1"/>
</dbReference>
<dbReference type="SUPFAM" id="SSF55383">
    <property type="entry name" value="Copper amine oxidase, domain N"/>
    <property type="match status" value="2"/>
</dbReference>
<evidence type="ECO:0000313" key="11">
    <source>
        <dbReference type="Proteomes" id="UP001519289"/>
    </source>
</evidence>
<comment type="caution">
    <text evidence="10">The sequence shown here is derived from an EMBL/GenBank/DDBJ whole genome shotgun (WGS) entry which is preliminary data.</text>
</comment>
<keyword evidence="11" id="KW-1185">Reference proteome</keyword>
<dbReference type="InterPro" id="IPR012338">
    <property type="entry name" value="Beta-lactam/transpept-like"/>
</dbReference>
<feature type="chain" id="PRO_5047329907" evidence="8">
    <location>
        <begin position="26"/>
        <end position="591"/>
    </location>
</feature>
<evidence type="ECO:0000256" key="2">
    <source>
        <dbReference type="ARBA" id="ARBA00022729"/>
    </source>
</evidence>
<keyword evidence="2 8" id="KW-0732">Signal</keyword>
<organism evidence="10 11">
    <name type="scientific">Symbiobacterium terraclitae</name>
    <dbReference type="NCBI Taxonomy" id="557451"/>
    <lineage>
        <taxon>Bacteria</taxon>
        <taxon>Bacillati</taxon>
        <taxon>Bacillota</taxon>
        <taxon>Clostridia</taxon>
        <taxon>Eubacteriales</taxon>
        <taxon>Symbiobacteriaceae</taxon>
        <taxon>Symbiobacterium</taxon>
    </lineage>
</organism>
<keyword evidence="10" id="KW-0121">Carboxypeptidase</keyword>
<dbReference type="InterPro" id="IPR003646">
    <property type="entry name" value="SH3-like_bac-type"/>
</dbReference>
<dbReference type="SUPFAM" id="SSF56601">
    <property type="entry name" value="beta-lactamase/transpeptidase-like"/>
    <property type="match status" value="1"/>
</dbReference>
<dbReference type="PANTHER" id="PTHR21581:SF33">
    <property type="entry name" value="D-ALANYL-D-ALANINE CARBOXYPEPTIDASE DACB"/>
    <property type="match status" value="1"/>
</dbReference>
<keyword evidence="5" id="KW-0573">Peptidoglycan synthesis</keyword>
<keyword evidence="4" id="KW-0133">Cell shape</keyword>
<dbReference type="PROSITE" id="PS51781">
    <property type="entry name" value="SH3B"/>
    <property type="match status" value="1"/>
</dbReference>
<accession>A0ABS4JVQ9</accession>
<dbReference type="PANTHER" id="PTHR21581">
    <property type="entry name" value="D-ALANYL-D-ALANINE CARBOXYPEPTIDASE"/>
    <property type="match status" value="1"/>
</dbReference>
<dbReference type="Proteomes" id="UP001519289">
    <property type="component" value="Unassembled WGS sequence"/>
</dbReference>
<feature type="signal peptide" evidence="8">
    <location>
        <begin position="1"/>
        <end position="25"/>
    </location>
</feature>
<proteinExistence type="inferred from homology"/>
<evidence type="ECO:0000256" key="5">
    <source>
        <dbReference type="ARBA" id="ARBA00022984"/>
    </source>
</evidence>
<keyword evidence="6" id="KW-0961">Cell wall biogenesis/degradation</keyword>
<dbReference type="GO" id="GO:0004180">
    <property type="term" value="F:carboxypeptidase activity"/>
    <property type="evidence" value="ECO:0007669"/>
    <property type="project" value="UniProtKB-KW"/>
</dbReference>
<dbReference type="SMART" id="SM00287">
    <property type="entry name" value="SH3b"/>
    <property type="match status" value="1"/>
</dbReference>
<evidence type="ECO:0000256" key="4">
    <source>
        <dbReference type="ARBA" id="ARBA00022960"/>
    </source>
</evidence>
<dbReference type="InterPro" id="IPR018044">
    <property type="entry name" value="Peptidase_S11"/>
</dbReference>
<dbReference type="EMBL" id="JAGGLG010000032">
    <property type="protein sequence ID" value="MBP2019637.1"/>
    <property type="molecule type" value="Genomic_DNA"/>
</dbReference>
<name>A0ABS4JVQ9_9FIRM</name>
<evidence type="ECO:0000256" key="6">
    <source>
        <dbReference type="ARBA" id="ARBA00023316"/>
    </source>
</evidence>
<keyword evidence="10" id="KW-0645">Protease</keyword>
<dbReference type="Gene3D" id="2.30.30.40">
    <property type="entry name" value="SH3 Domains"/>
    <property type="match status" value="1"/>
</dbReference>
<protein>
    <submittedName>
        <fullName evidence="10">D-alanyl-D-alanine carboxypeptidase</fullName>
    </submittedName>
</protein>
<dbReference type="Pfam" id="PF07833">
    <property type="entry name" value="Cu_amine_oxidN1"/>
    <property type="match status" value="2"/>
</dbReference>
<gene>
    <name evidence="10" type="ORF">J2Z79_003079</name>
</gene>
<evidence type="ECO:0000256" key="1">
    <source>
        <dbReference type="ARBA" id="ARBA00007164"/>
    </source>
</evidence>
<dbReference type="RefSeq" id="WP_209467741.1">
    <property type="nucleotide sequence ID" value="NZ_JAGGLG010000032.1"/>
</dbReference>
<dbReference type="Gene3D" id="3.30.457.10">
    <property type="entry name" value="Copper amine oxidase-like, N-terminal domain"/>
    <property type="match status" value="1"/>
</dbReference>
<evidence type="ECO:0000313" key="10">
    <source>
        <dbReference type="EMBL" id="MBP2019637.1"/>
    </source>
</evidence>
<dbReference type="Pfam" id="PF08239">
    <property type="entry name" value="SH3_3"/>
    <property type="match status" value="1"/>
</dbReference>
<evidence type="ECO:0000259" key="9">
    <source>
        <dbReference type="PROSITE" id="PS51781"/>
    </source>
</evidence>
<reference evidence="10 11" key="1">
    <citation type="submission" date="2021-03" db="EMBL/GenBank/DDBJ databases">
        <title>Genomic Encyclopedia of Type Strains, Phase IV (KMG-IV): sequencing the most valuable type-strain genomes for metagenomic binning, comparative biology and taxonomic classification.</title>
        <authorList>
            <person name="Goeker M."/>
        </authorList>
    </citation>
    <scope>NUCLEOTIDE SEQUENCE [LARGE SCALE GENOMIC DNA]</scope>
    <source>
        <strain evidence="10 11">DSM 27138</strain>
    </source>
</reference>
<evidence type="ECO:0000256" key="3">
    <source>
        <dbReference type="ARBA" id="ARBA00022801"/>
    </source>
</evidence>
<keyword evidence="3" id="KW-0378">Hydrolase</keyword>
<evidence type="ECO:0000256" key="8">
    <source>
        <dbReference type="SAM" id="SignalP"/>
    </source>
</evidence>